<name>A0ABY6Q8Q9_9GAMM</name>
<protein>
    <submittedName>
        <fullName evidence="9">Alanine:cation symporter family protein</fullName>
    </submittedName>
</protein>
<dbReference type="PANTHER" id="PTHR30330:SF3">
    <property type="entry name" value="TRANSCRIPTIONAL REGULATOR, LRP FAMILY"/>
    <property type="match status" value="1"/>
</dbReference>
<evidence type="ECO:0000256" key="1">
    <source>
        <dbReference type="ARBA" id="ARBA00004651"/>
    </source>
</evidence>
<feature type="transmembrane region" description="Helical" evidence="8">
    <location>
        <begin position="269"/>
        <end position="293"/>
    </location>
</feature>
<keyword evidence="10" id="KW-1185">Reference proteome</keyword>
<dbReference type="Pfam" id="PF01235">
    <property type="entry name" value="Na_Ala_symp"/>
    <property type="match status" value="1"/>
</dbReference>
<reference evidence="9 10" key="1">
    <citation type="submission" date="2019-02" db="EMBL/GenBank/DDBJ databases">
        <title>Halieaceae_genomes.</title>
        <authorList>
            <person name="Li S.-H."/>
        </authorList>
    </citation>
    <scope>NUCLEOTIDE SEQUENCE [LARGE SCALE GENOMIC DNA]</scope>
    <source>
        <strain evidence="9 10">JH123</strain>
    </source>
</reference>
<evidence type="ECO:0000256" key="6">
    <source>
        <dbReference type="ARBA" id="ARBA00022989"/>
    </source>
</evidence>
<accession>A0ABY6Q8Q9</accession>
<dbReference type="NCBIfam" id="TIGR00835">
    <property type="entry name" value="agcS"/>
    <property type="match status" value="1"/>
</dbReference>
<feature type="transmembrane region" description="Helical" evidence="8">
    <location>
        <begin position="12"/>
        <end position="32"/>
    </location>
</feature>
<feature type="transmembrane region" description="Helical" evidence="8">
    <location>
        <begin position="333"/>
        <end position="352"/>
    </location>
</feature>
<dbReference type="RefSeq" id="WP_279241794.1">
    <property type="nucleotide sequence ID" value="NZ_CP036501.1"/>
</dbReference>
<gene>
    <name evidence="9" type="ORF">E0F26_11440</name>
</gene>
<feature type="transmembrane region" description="Helical" evidence="8">
    <location>
        <begin position="172"/>
        <end position="190"/>
    </location>
</feature>
<keyword evidence="8" id="KW-0997">Cell inner membrane</keyword>
<feature type="transmembrane region" description="Helical" evidence="8">
    <location>
        <begin position="210"/>
        <end position="230"/>
    </location>
</feature>
<evidence type="ECO:0000313" key="9">
    <source>
        <dbReference type="EMBL" id="UZP75310.1"/>
    </source>
</evidence>
<evidence type="ECO:0000256" key="7">
    <source>
        <dbReference type="ARBA" id="ARBA00023136"/>
    </source>
</evidence>
<dbReference type="PRINTS" id="PR00175">
    <property type="entry name" value="NAALASMPORT"/>
</dbReference>
<comment type="similarity">
    <text evidence="2 8">Belongs to the alanine or glycine:cation symporter (AGCS) (TC 2.A.25) family.</text>
</comment>
<evidence type="ECO:0000313" key="10">
    <source>
        <dbReference type="Proteomes" id="UP001317963"/>
    </source>
</evidence>
<feature type="transmembrane region" description="Helical" evidence="8">
    <location>
        <begin position="380"/>
        <end position="405"/>
    </location>
</feature>
<dbReference type="EMBL" id="CP036501">
    <property type="protein sequence ID" value="UZP75310.1"/>
    <property type="molecule type" value="Genomic_DNA"/>
</dbReference>
<dbReference type="InterPro" id="IPR001463">
    <property type="entry name" value="Na/Ala_symport"/>
</dbReference>
<keyword evidence="5 8" id="KW-0812">Transmembrane</keyword>
<feature type="transmembrane region" description="Helical" evidence="8">
    <location>
        <begin position="38"/>
        <end position="64"/>
    </location>
</feature>
<sequence>MDALAALIEGFLSPIAGALSSVVFFSVTLYGVSVPLVVAWLAGGALFFTVYLGFINIRGFWLAVRHVRGDFADPTAKGEISHFRALATAISGTVGVGNIGGVAIAISIGGAGAAFWLFVAGFLSMSTKAIECTLGVKYRQIGEDGRVLGGPMFYLDAYFRDRKMPKIGRSMGMFYALALVIGCLGTGNMFQSNQAYSQMVVVTGGSEGFIGANPMLFGAVLAAIVGAVVIGGVKSIARVAGVIVPVMASVYIVGCLYVITMSWQNIPFAIQSAIGNAFGLDAMAGGGIGAMIYGFQRAIFSNEAGLGTASIAHSAVQTDKPASEGLVALLEPFIDTVVVLTLSSLVILTTAIPNGMMGGELAGIELTSAAFSHHISWSPYLIAFAAFLFAFSTALAWSYYGLTAWNYLVGVGRKRTLFFQLVFLGCLVLGCILELRAVLDFSDAMIFVVAIPNLIALYLFAPMVKRELNAYVASHTS</sequence>
<evidence type="ECO:0000256" key="4">
    <source>
        <dbReference type="ARBA" id="ARBA00022475"/>
    </source>
</evidence>
<keyword evidence="3 8" id="KW-0813">Transport</keyword>
<evidence type="ECO:0000256" key="3">
    <source>
        <dbReference type="ARBA" id="ARBA00022448"/>
    </source>
</evidence>
<feature type="transmembrane region" description="Helical" evidence="8">
    <location>
        <begin position="417"/>
        <end position="438"/>
    </location>
</feature>
<keyword evidence="4" id="KW-1003">Cell membrane</keyword>
<keyword evidence="6 8" id="KW-1133">Transmembrane helix</keyword>
<keyword evidence="8" id="KW-0769">Symport</keyword>
<dbReference type="Gene3D" id="1.20.1740.10">
    <property type="entry name" value="Amino acid/polyamine transporter I"/>
    <property type="match status" value="1"/>
</dbReference>
<keyword evidence="7 8" id="KW-0472">Membrane</keyword>
<feature type="transmembrane region" description="Helical" evidence="8">
    <location>
        <begin position="444"/>
        <end position="461"/>
    </location>
</feature>
<proteinExistence type="inferred from homology"/>
<dbReference type="Proteomes" id="UP001317963">
    <property type="component" value="Chromosome"/>
</dbReference>
<evidence type="ECO:0000256" key="5">
    <source>
        <dbReference type="ARBA" id="ARBA00022692"/>
    </source>
</evidence>
<comment type="subcellular location">
    <subcellularLocation>
        <location evidence="8">Cell inner membrane</location>
        <topology evidence="8">Multi-pass membrane protein</topology>
    </subcellularLocation>
    <subcellularLocation>
        <location evidence="1">Cell membrane</location>
        <topology evidence="1">Multi-pass membrane protein</topology>
    </subcellularLocation>
</comment>
<organism evidence="9 10">
    <name type="scientific">Candidatus Paraluminiphilus aquimaris</name>
    <dbReference type="NCBI Taxonomy" id="2518994"/>
    <lineage>
        <taxon>Bacteria</taxon>
        <taxon>Pseudomonadati</taxon>
        <taxon>Pseudomonadota</taxon>
        <taxon>Gammaproteobacteria</taxon>
        <taxon>Cellvibrionales</taxon>
        <taxon>Halieaceae</taxon>
        <taxon>Candidatus Paraluminiphilus</taxon>
    </lineage>
</organism>
<evidence type="ECO:0000256" key="8">
    <source>
        <dbReference type="RuleBase" id="RU363064"/>
    </source>
</evidence>
<feature type="transmembrane region" description="Helical" evidence="8">
    <location>
        <begin position="242"/>
        <end position="263"/>
    </location>
</feature>
<dbReference type="PANTHER" id="PTHR30330">
    <property type="entry name" value="AGSS FAMILY TRANSPORTER, SODIUM-ALANINE"/>
    <property type="match status" value="1"/>
</dbReference>
<evidence type="ECO:0000256" key="2">
    <source>
        <dbReference type="ARBA" id="ARBA00009261"/>
    </source>
</evidence>